<dbReference type="Proteomes" id="UP000230233">
    <property type="component" value="Chromosome V"/>
</dbReference>
<dbReference type="AlphaFoldDB" id="A0A2G5TSP4"/>
<organism evidence="2 3">
    <name type="scientific">Caenorhabditis nigoni</name>
    <dbReference type="NCBI Taxonomy" id="1611254"/>
    <lineage>
        <taxon>Eukaryota</taxon>
        <taxon>Metazoa</taxon>
        <taxon>Ecdysozoa</taxon>
        <taxon>Nematoda</taxon>
        <taxon>Chromadorea</taxon>
        <taxon>Rhabditida</taxon>
        <taxon>Rhabditina</taxon>
        <taxon>Rhabditomorpha</taxon>
        <taxon>Rhabditoidea</taxon>
        <taxon>Rhabditidae</taxon>
        <taxon>Peloderinae</taxon>
        <taxon>Caenorhabditis</taxon>
    </lineage>
</organism>
<dbReference type="EMBL" id="PDUG01000005">
    <property type="protein sequence ID" value="PIC30307.1"/>
    <property type="molecule type" value="Genomic_DNA"/>
</dbReference>
<feature type="domain" description="F-box" evidence="1">
    <location>
        <begin position="290"/>
        <end position="337"/>
    </location>
</feature>
<sequence>MPIRIFSVPAADFQYALHCMDISDLIALSLCSKRTKNLVKSSNRKIDPISAQIDENIIQLKINRMLQFVLREDYSSIELHLRDGIQIWRKPGFTQRDFIAHFLSISRCSIIPELRISNVCPIPYLDTVKNIIPKSDTLVISENCSPELTKSAVLKLGSIARLVKVDNNPFNNTNHHISEFLTLNLNYLIFNTWRSRFNLQLSDLLMANCKYLTIDSAVITERNLNRFLKLWMKGNHTFYRLKMIELFFQWDQMNYEDVLRGIKFQIVDHKRRLTRADGKEVLVTSTNLMPIPILSLPGKNLQYALNCLSVGDLIAFSLCSKRTKHLAKSSNRKIESICADFDTCSSIIIQHLDEELFFDFGDSWADLERGNGIEIWRKREFAHSDWIPHLLHIFNDPVIRVLSIKDVSLAYLDTIKRIIPRCNRLEISENCSDDVAKMAFLKLSPIAVKEVEVYKNIFDKENDVSKALTLNLESVIFCDYKNPLELNSDDLLMNNIANLIIHKVNITGKELNRFLKLWMKGNHSFYRPKNIELVLEKATKREEVLRGVKYQVVDYKHQLKRADGKVLLISIGWRCVVFQFQ</sequence>
<gene>
    <name evidence="2" type="primary">Cnig_chr_V.g21591</name>
    <name evidence="2" type="ORF">B9Z55_021591</name>
</gene>
<dbReference type="Pfam" id="PF00646">
    <property type="entry name" value="F-box"/>
    <property type="match status" value="2"/>
</dbReference>
<comment type="caution">
    <text evidence="2">The sequence shown here is derived from an EMBL/GenBank/DDBJ whole genome shotgun (WGS) entry which is preliminary data.</text>
</comment>
<evidence type="ECO:0000313" key="2">
    <source>
        <dbReference type="EMBL" id="PIC30307.1"/>
    </source>
</evidence>
<dbReference type="InterPro" id="IPR012885">
    <property type="entry name" value="F-box_Sdz-33"/>
</dbReference>
<accession>A0A2G5TSP4</accession>
<dbReference type="InterPro" id="IPR001810">
    <property type="entry name" value="F-box_dom"/>
</dbReference>
<keyword evidence="3" id="KW-1185">Reference proteome</keyword>
<reference evidence="3" key="1">
    <citation type="submission" date="2017-10" db="EMBL/GenBank/DDBJ databases">
        <title>Rapid genome shrinkage in a self-fertile nematode reveals novel sperm competition proteins.</title>
        <authorList>
            <person name="Yin D."/>
            <person name="Schwarz E.M."/>
            <person name="Thomas C.G."/>
            <person name="Felde R.L."/>
            <person name="Korf I.F."/>
            <person name="Cutter A.D."/>
            <person name="Schartner C.M."/>
            <person name="Ralston E.J."/>
            <person name="Meyer B.J."/>
            <person name="Haag E.S."/>
        </authorList>
    </citation>
    <scope>NUCLEOTIDE SEQUENCE [LARGE SCALE GENOMIC DNA]</scope>
    <source>
        <strain evidence="3">JU1422</strain>
    </source>
</reference>
<name>A0A2G5TSP4_9PELO</name>
<protein>
    <recommendedName>
        <fullName evidence="1">F-box domain-containing protein</fullName>
    </recommendedName>
</protein>
<dbReference type="PANTHER" id="PTHR22899">
    <property type="entry name" value="CYCLIN-RELATED F-BOX FAMILY"/>
    <property type="match status" value="1"/>
</dbReference>
<dbReference type="Pfam" id="PF07735">
    <property type="entry name" value="FBA_2"/>
    <property type="match status" value="2"/>
</dbReference>
<proteinExistence type="predicted"/>
<dbReference type="PROSITE" id="PS50181">
    <property type="entry name" value="FBOX"/>
    <property type="match status" value="2"/>
</dbReference>
<evidence type="ECO:0000313" key="3">
    <source>
        <dbReference type="Proteomes" id="UP000230233"/>
    </source>
</evidence>
<evidence type="ECO:0000259" key="1">
    <source>
        <dbReference type="PROSITE" id="PS50181"/>
    </source>
</evidence>
<dbReference type="PANTHER" id="PTHR22899:SF0">
    <property type="entry name" value="F-BOX ASSOCIATED DOMAIN-CONTAINING PROTEIN-RELATED"/>
    <property type="match status" value="1"/>
</dbReference>
<feature type="domain" description="F-box" evidence="1">
    <location>
        <begin position="2"/>
        <end position="49"/>
    </location>
</feature>
<dbReference type="InterPro" id="IPR053222">
    <property type="entry name" value="Zygotic_Embryogenesis-Asso"/>
</dbReference>